<evidence type="ECO:0000313" key="2">
    <source>
        <dbReference type="EMBL" id="CDM61243.1"/>
    </source>
</evidence>
<dbReference type="InterPro" id="IPR000792">
    <property type="entry name" value="Tscrpt_reg_LuxR_C"/>
</dbReference>
<dbReference type="InterPro" id="IPR036388">
    <property type="entry name" value="WH-like_DNA-bd_sf"/>
</dbReference>
<dbReference type="Pfam" id="PF00196">
    <property type="entry name" value="GerE"/>
    <property type="match status" value="1"/>
</dbReference>
<dbReference type="KEGG" id="rhl:LPU83_pLPU83c_0681"/>
<sequence>MGLGYRCNALAVCIAGSNGFPAGLAAIDDDSLWSDKDAAFVAISTGTVKVHRRNVYRKLGISSQTQLLAIYLRNLS</sequence>
<dbReference type="EMBL" id="HG916854">
    <property type="protein sequence ID" value="CDM61243.1"/>
    <property type="molecule type" value="Genomic_DNA"/>
</dbReference>
<feature type="domain" description="HTH luxR-type" evidence="1">
    <location>
        <begin position="42"/>
        <end position="68"/>
    </location>
</feature>
<gene>
    <name evidence="2" type="ORF">LPU83_pLPU83c_0681</name>
</gene>
<dbReference type="Proteomes" id="UP000019443">
    <property type="component" value="Plasmid pLPU83c"/>
</dbReference>
<dbReference type="PATRIC" id="fig|348824.6.peg.5444"/>
<dbReference type="GO" id="GO:0006355">
    <property type="term" value="P:regulation of DNA-templated transcription"/>
    <property type="evidence" value="ECO:0007669"/>
    <property type="project" value="InterPro"/>
</dbReference>
<evidence type="ECO:0000259" key="1">
    <source>
        <dbReference type="Pfam" id="PF00196"/>
    </source>
</evidence>
<accession>W6RQV5</accession>
<evidence type="ECO:0000313" key="3">
    <source>
        <dbReference type="Proteomes" id="UP000019443"/>
    </source>
</evidence>
<proteinExistence type="predicted"/>
<dbReference type="SUPFAM" id="SSF46894">
    <property type="entry name" value="C-terminal effector domain of the bipartite response regulators"/>
    <property type="match status" value="1"/>
</dbReference>
<geneLocation type="plasmid" evidence="2 3">
    <name>pLPU83c</name>
</geneLocation>
<protein>
    <recommendedName>
        <fullName evidence="1">HTH luxR-type domain-containing protein</fullName>
    </recommendedName>
</protein>
<dbReference type="InterPro" id="IPR016032">
    <property type="entry name" value="Sig_transdc_resp-reg_C-effctor"/>
</dbReference>
<organism evidence="2 3">
    <name type="scientific">Rhizobium favelukesii</name>
    <dbReference type="NCBI Taxonomy" id="348824"/>
    <lineage>
        <taxon>Bacteria</taxon>
        <taxon>Pseudomonadati</taxon>
        <taxon>Pseudomonadota</taxon>
        <taxon>Alphaproteobacteria</taxon>
        <taxon>Hyphomicrobiales</taxon>
        <taxon>Rhizobiaceae</taxon>
        <taxon>Rhizobium/Agrobacterium group</taxon>
        <taxon>Rhizobium</taxon>
    </lineage>
</organism>
<dbReference type="AlphaFoldDB" id="W6RQV5"/>
<keyword evidence="3" id="KW-1185">Reference proteome</keyword>
<name>W6RQV5_9HYPH</name>
<dbReference type="GO" id="GO:0003677">
    <property type="term" value="F:DNA binding"/>
    <property type="evidence" value="ECO:0007669"/>
    <property type="project" value="InterPro"/>
</dbReference>
<keyword evidence="2" id="KW-0614">Plasmid</keyword>
<reference evidence="2" key="1">
    <citation type="submission" date="2013-11" db="EMBL/GenBank/DDBJ databases">
        <title>Draft genome sequence of the broad-host-range Rhizobium sp. LPU83 strain, a member of the low-genetic diversity Oregon-like Rhizobium sp. group.</title>
        <authorList>
            <person name="Wibberg D."/>
            <person name="Puehler A."/>
            <person name="Schlueter A."/>
        </authorList>
    </citation>
    <scope>NUCLEOTIDE SEQUENCE [LARGE SCALE GENOMIC DNA]</scope>
    <source>
        <strain evidence="2">LPU83</strain>
        <plasmid evidence="2">pLPU83c</plasmid>
    </source>
</reference>
<dbReference type="HOGENOM" id="CLU_2652014_0_0_5"/>
<dbReference type="Gene3D" id="1.10.10.10">
    <property type="entry name" value="Winged helix-like DNA-binding domain superfamily/Winged helix DNA-binding domain"/>
    <property type="match status" value="1"/>
</dbReference>